<dbReference type="AlphaFoldDB" id="A0A971M425"/>
<reference evidence="3" key="1">
    <citation type="journal article" date="2020" name="Biotechnol. Biofuels">
        <title>New insights from the biogas microbiome by comprehensive genome-resolved metagenomics of nearly 1600 species originating from multiple anaerobic digesters.</title>
        <authorList>
            <person name="Campanaro S."/>
            <person name="Treu L."/>
            <person name="Rodriguez-R L.M."/>
            <person name="Kovalovszki A."/>
            <person name="Ziels R.M."/>
            <person name="Maus I."/>
            <person name="Zhu X."/>
            <person name="Kougias P.G."/>
            <person name="Basile A."/>
            <person name="Luo G."/>
            <person name="Schluter A."/>
            <person name="Konstantinidis K.T."/>
            <person name="Angelidaki I."/>
        </authorList>
    </citation>
    <scope>NUCLEOTIDE SEQUENCE</scope>
    <source>
        <strain evidence="3">AS06rmzACSIP_7</strain>
    </source>
</reference>
<dbReference type="PANTHER" id="PTHR33755:SF5">
    <property type="entry name" value="TYPE II TOXIN-ANTITOXIN SYSTEM RELE_PARE FAMILY TOXIN"/>
    <property type="match status" value="1"/>
</dbReference>
<dbReference type="Proteomes" id="UP000777265">
    <property type="component" value="Unassembled WGS sequence"/>
</dbReference>
<keyword evidence="2" id="KW-1277">Toxin-antitoxin system</keyword>
<dbReference type="PANTHER" id="PTHR33755">
    <property type="entry name" value="TOXIN PARE1-RELATED"/>
    <property type="match status" value="1"/>
</dbReference>
<name>A0A971M425_9BACT</name>
<accession>A0A971M425</accession>
<evidence type="ECO:0000256" key="2">
    <source>
        <dbReference type="ARBA" id="ARBA00022649"/>
    </source>
</evidence>
<comment type="similarity">
    <text evidence="1">Belongs to the RelE toxin family.</text>
</comment>
<sequence length="98" mass="11437">MKVRFTPTGRAQFLDAVAYIFRDNPPAAAKFREKAEKVLSRLKAYPESGRLIPEFSDLPFREVIVRPYRLFYKIKNDTVWVIAVWHSAQLSEEPEEHG</sequence>
<dbReference type="InterPro" id="IPR035093">
    <property type="entry name" value="RelE/ParE_toxin_dom_sf"/>
</dbReference>
<evidence type="ECO:0000313" key="4">
    <source>
        <dbReference type="Proteomes" id="UP000777265"/>
    </source>
</evidence>
<dbReference type="Gene3D" id="3.30.2310.20">
    <property type="entry name" value="RelE-like"/>
    <property type="match status" value="1"/>
</dbReference>
<dbReference type="InterPro" id="IPR007712">
    <property type="entry name" value="RelE/ParE_toxin"/>
</dbReference>
<protein>
    <submittedName>
        <fullName evidence="3">Type II toxin-antitoxin system RelE/ParE family toxin</fullName>
    </submittedName>
</protein>
<dbReference type="InterPro" id="IPR051803">
    <property type="entry name" value="TA_system_RelE-like_toxin"/>
</dbReference>
<proteinExistence type="inferred from homology"/>
<evidence type="ECO:0000256" key="1">
    <source>
        <dbReference type="ARBA" id="ARBA00006226"/>
    </source>
</evidence>
<organism evidence="3 4">
    <name type="scientific">Syntrophorhabdus aromaticivorans</name>
    <dbReference type="NCBI Taxonomy" id="328301"/>
    <lineage>
        <taxon>Bacteria</taxon>
        <taxon>Pseudomonadati</taxon>
        <taxon>Thermodesulfobacteriota</taxon>
        <taxon>Syntrophorhabdia</taxon>
        <taxon>Syntrophorhabdales</taxon>
        <taxon>Syntrophorhabdaceae</taxon>
        <taxon>Syntrophorhabdus</taxon>
    </lineage>
</organism>
<evidence type="ECO:0000313" key="3">
    <source>
        <dbReference type="EMBL" id="NLW35638.1"/>
    </source>
</evidence>
<comment type="caution">
    <text evidence="3">The sequence shown here is derived from an EMBL/GenBank/DDBJ whole genome shotgun (WGS) entry which is preliminary data.</text>
</comment>
<reference evidence="3" key="2">
    <citation type="submission" date="2020-01" db="EMBL/GenBank/DDBJ databases">
        <authorList>
            <person name="Campanaro S."/>
        </authorList>
    </citation>
    <scope>NUCLEOTIDE SEQUENCE</scope>
    <source>
        <strain evidence="3">AS06rmzACSIP_7</strain>
    </source>
</reference>
<gene>
    <name evidence="3" type="ORF">GXY80_09195</name>
</gene>
<dbReference type="Pfam" id="PF05016">
    <property type="entry name" value="ParE_toxin"/>
    <property type="match status" value="1"/>
</dbReference>
<dbReference type="EMBL" id="JAAYEE010000154">
    <property type="protein sequence ID" value="NLW35638.1"/>
    <property type="molecule type" value="Genomic_DNA"/>
</dbReference>